<reference evidence="1 2" key="1">
    <citation type="submission" date="2019-09" db="EMBL/GenBank/DDBJ databases">
        <authorList>
            <person name="Cremers G."/>
        </authorList>
    </citation>
    <scope>NUCLEOTIDE SEQUENCE [LARGE SCALE GENOMIC DNA]</scope>
    <source>
        <strain evidence="1">4A</strain>
    </source>
</reference>
<evidence type="ECO:0000313" key="2">
    <source>
        <dbReference type="Proteomes" id="UP000334923"/>
    </source>
</evidence>
<dbReference type="AlphaFoldDB" id="A0A5E6MCD6"/>
<evidence type="ECO:0000313" key="1">
    <source>
        <dbReference type="EMBL" id="VVM06590.1"/>
    </source>
</evidence>
<proteinExistence type="predicted"/>
<name>A0A5E6MCD6_9BACT</name>
<accession>A0A5E6MCD6</accession>
<dbReference type="Proteomes" id="UP000334923">
    <property type="component" value="Unassembled WGS sequence"/>
</dbReference>
<dbReference type="EMBL" id="CABFVA020000070">
    <property type="protein sequence ID" value="VVM06590.1"/>
    <property type="molecule type" value="Genomic_DNA"/>
</dbReference>
<organism evidence="1 2">
    <name type="scientific">Methylacidimicrobium tartarophylax</name>
    <dbReference type="NCBI Taxonomy" id="1041768"/>
    <lineage>
        <taxon>Bacteria</taxon>
        <taxon>Pseudomonadati</taxon>
        <taxon>Verrucomicrobiota</taxon>
        <taxon>Methylacidimicrobium</taxon>
    </lineage>
</organism>
<protein>
    <submittedName>
        <fullName evidence="1">Uncharacterized protein</fullName>
    </submittedName>
</protein>
<keyword evidence="2" id="KW-1185">Reference proteome</keyword>
<sequence>MPAPSSTSIRAATPPSLLGTLNSASNIQIFVTNANGITVGSTGVINAPAGLGLVAATVNASSWVGGSRLAISFAQGGPLSVQGNLQGTGHVVLLAGSGSVNVSPVQGPAGNYFSGTTMVRVIGGVGGTFSGVDFHPGDAAGSPTPSASSATTVTLNLGTSSSPFSFEGTHLRVWSLGNIVNHGVLDQVSSNPPFEWTGTFTNSGTIYGSHFFDVHGPGTVSFNGNGTSALLYGGLTNNGVIGASHPGEPLVINLPGTVINNGTGTIGLAAGNISESVTVLSGVIAGGGAILNYGTIQASNTIHIQAANFAHSGPYVNGGVFTNGSILLLSNNASDDGLLQIWSNTGNVGVQGTVTAPYDANGIGRIGLASGGSGGLITVATNLVASSAINFFTLGSSYNANVRGNLSLTGSNGTAEFFGSAQNITGPGAIAADRVLFDGVAGNINNRVGTNPLQNGLHIANGPSGNTAITISAVGTSPQAINLTVAGNATVNSGRTATFVHSDDALRPVSNAGSNLLVQTTGNLTVAQSASELEDNGTSLSAQVLHISKGFVFPGGIVLIAGTGGSGSLALNTVVDNGYTTTASAGQGIFFQAPTILSPNPVVTNGNTWVNFSVRPSVVPVIYGVATTVSSPFYTLVPDPSAFHIRSYSP</sequence>
<gene>
    <name evidence="1" type="ORF">MAMT_01302</name>
</gene>